<sequence length="128" mass="14292">MLLTASLGDTMDNRRFSRVSFKGFAHLDIGSHSLSTEVLDLSLQGALIKKPEQWPPSLPKLMQLRIQLNDLPVELTMKVSVAHESGNVVGLHCEKIDIESVSHLRRLLELNLGDAELLSRELSELSEH</sequence>
<protein>
    <recommendedName>
        <fullName evidence="1">Cyclic diguanosine monophosphate-binding protein</fullName>
        <shortName evidence="1">c-di-GMP-binding protein</shortName>
    </recommendedName>
    <alternativeName>
        <fullName evidence="1">Pilz domain-containing protein</fullName>
    </alternativeName>
</protein>
<reference evidence="4" key="1">
    <citation type="journal article" date="2019" name="Int. J. Syst. Evol. Microbiol.">
        <title>The Global Catalogue of Microorganisms (GCM) 10K type strain sequencing project: providing services to taxonomists for standard genome sequencing and annotation.</title>
        <authorList>
            <consortium name="The Broad Institute Genomics Platform"/>
            <consortium name="The Broad Institute Genome Sequencing Center for Infectious Disease"/>
            <person name="Wu L."/>
            <person name="Ma J."/>
        </authorList>
    </citation>
    <scope>NUCLEOTIDE SEQUENCE [LARGE SCALE GENOMIC DNA]</scope>
    <source>
        <strain evidence="4">JCM 14331</strain>
    </source>
</reference>
<evidence type="ECO:0000313" key="4">
    <source>
        <dbReference type="Proteomes" id="UP001501169"/>
    </source>
</evidence>
<dbReference type="InterPro" id="IPR009875">
    <property type="entry name" value="PilZ_domain"/>
</dbReference>
<comment type="function">
    <text evidence="1">Binds the second messenger bis-(3'-5') cyclic dimeric guanosine monophosphate (c-di-GMP). Can bind two c-di-GMP molecules per monomer. May play a role in bacterial second-messenger regulated processes. Binding to c-di-GMP induces a conformational change of the C- and N-termini resulting in the exposure of a highly negative surface on one side of the protein to a possible effector protein.</text>
</comment>
<keyword evidence="1" id="KW-0973">c-di-GMP</keyword>
<evidence type="ECO:0000256" key="1">
    <source>
        <dbReference type="PIRNR" id="PIRNR028141"/>
    </source>
</evidence>
<gene>
    <name evidence="3" type="ORF">GCM10009098_27460</name>
</gene>
<keyword evidence="4" id="KW-1185">Reference proteome</keyword>
<evidence type="ECO:0000259" key="2">
    <source>
        <dbReference type="Pfam" id="PF07238"/>
    </source>
</evidence>
<keyword evidence="1" id="KW-0547">Nucleotide-binding</keyword>
<name>A0ABP3P0Z5_9GAMM</name>
<dbReference type="SUPFAM" id="SSF141371">
    <property type="entry name" value="PilZ domain-like"/>
    <property type="match status" value="1"/>
</dbReference>
<dbReference type="Pfam" id="PF07238">
    <property type="entry name" value="PilZ"/>
    <property type="match status" value="1"/>
</dbReference>
<dbReference type="PIRSF" id="PIRSF028141">
    <property type="entry name" value="C-di-GMP_BP_PA4608"/>
    <property type="match status" value="1"/>
</dbReference>
<comment type="subunit">
    <text evidence="1">Monomer in both c-di-GMP-bound and free forms.</text>
</comment>
<dbReference type="InterPro" id="IPR027021">
    <property type="entry name" value="C-di-GMP_BP_PA4608"/>
</dbReference>
<proteinExistence type="predicted"/>
<dbReference type="Gene3D" id="2.40.10.220">
    <property type="entry name" value="predicted glycosyltransferase like domains"/>
    <property type="match status" value="1"/>
</dbReference>
<accession>A0ABP3P0Z5</accession>
<dbReference type="EMBL" id="BAAAEO010000004">
    <property type="protein sequence ID" value="GAA0558008.1"/>
    <property type="molecule type" value="Genomic_DNA"/>
</dbReference>
<organism evidence="3 4">
    <name type="scientific">Rheinheimera aquimaris</name>
    <dbReference type="NCBI Taxonomy" id="412437"/>
    <lineage>
        <taxon>Bacteria</taxon>
        <taxon>Pseudomonadati</taxon>
        <taxon>Pseudomonadota</taxon>
        <taxon>Gammaproteobacteria</taxon>
        <taxon>Chromatiales</taxon>
        <taxon>Chromatiaceae</taxon>
        <taxon>Rheinheimera</taxon>
    </lineage>
</organism>
<evidence type="ECO:0000313" key="3">
    <source>
        <dbReference type="EMBL" id="GAA0558008.1"/>
    </source>
</evidence>
<dbReference type="Proteomes" id="UP001501169">
    <property type="component" value="Unassembled WGS sequence"/>
</dbReference>
<comment type="caution">
    <text evidence="3">The sequence shown here is derived from an EMBL/GenBank/DDBJ whole genome shotgun (WGS) entry which is preliminary data.</text>
</comment>
<feature type="domain" description="PilZ" evidence="2">
    <location>
        <begin position="13"/>
        <end position="109"/>
    </location>
</feature>